<dbReference type="OrthoDB" id="10644250at2759"/>
<dbReference type="CDD" id="cd00303">
    <property type="entry name" value="retropepsin_like"/>
    <property type="match status" value="1"/>
</dbReference>
<accession>A0A6A5TUQ8</accession>
<name>A0A6A5TUQ8_9PLEO</name>
<dbReference type="AlphaFoldDB" id="A0A6A5TUQ8"/>
<gene>
    <name evidence="2" type="ORF">CC80DRAFT_504933</name>
</gene>
<proteinExistence type="predicted"/>
<evidence type="ECO:0000313" key="2">
    <source>
        <dbReference type="EMBL" id="KAF1956371.1"/>
    </source>
</evidence>
<dbReference type="Proteomes" id="UP000800035">
    <property type="component" value="Unassembled WGS sequence"/>
</dbReference>
<sequence>MAEATNKFRVGTEEYSTAKEGISNDSSLEELTSALPPEAVASRQRAHDEVFSALSPESITAAAADTVPLLAGTMPNHHDQSALSSVRRQSRWNWALQVLQQWLVRCLAKTQPVARASLYDAIFNPIIVIGIEIGHDRWAQADIAAALIDPQCQHNLISRRLAERLFEHLDPIAPYPIVVSLNGSVNAIKKVKGRWQGRNQPHIANPWLRFGDVMEDAEFHVLEGHAPFDVIIGRRDIVRLDLLNLEQRPALAAAHFRSYPPPVDAATTQSSEAAAAMARQAEREQRRRDDEWRIRKPNVTLGPLRTSKTVSMAPKPGAPHTNKHTPFITMRLWKAIGSNTHARPTPNSDPGFTGHPSLLSSPWPSPHRSFKLSATVTWFSDRPDRFHVSVIQQNQDDFEMSSVRQAQSLSHHGFSGAVFMVRMASAPPRPTPTQTPLFINPVYKISSKQLFMYRGIPRS</sequence>
<protein>
    <submittedName>
        <fullName evidence="2">Uncharacterized protein</fullName>
    </submittedName>
</protein>
<evidence type="ECO:0000313" key="3">
    <source>
        <dbReference type="Proteomes" id="UP000800035"/>
    </source>
</evidence>
<feature type="region of interest" description="Disordered" evidence="1">
    <location>
        <begin position="340"/>
        <end position="364"/>
    </location>
</feature>
<feature type="compositionally biased region" description="Basic and acidic residues" evidence="1">
    <location>
        <begin position="280"/>
        <end position="294"/>
    </location>
</feature>
<reference evidence="2" key="1">
    <citation type="journal article" date="2020" name="Stud. Mycol.">
        <title>101 Dothideomycetes genomes: a test case for predicting lifestyles and emergence of pathogens.</title>
        <authorList>
            <person name="Haridas S."/>
            <person name="Albert R."/>
            <person name="Binder M."/>
            <person name="Bloem J."/>
            <person name="Labutti K."/>
            <person name="Salamov A."/>
            <person name="Andreopoulos B."/>
            <person name="Baker S."/>
            <person name="Barry K."/>
            <person name="Bills G."/>
            <person name="Bluhm B."/>
            <person name="Cannon C."/>
            <person name="Castanera R."/>
            <person name="Culley D."/>
            <person name="Daum C."/>
            <person name="Ezra D."/>
            <person name="Gonzalez J."/>
            <person name="Henrissat B."/>
            <person name="Kuo A."/>
            <person name="Liang C."/>
            <person name="Lipzen A."/>
            <person name="Lutzoni F."/>
            <person name="Magnuson J."/>
            <person name="Mondo S."/>
            <person name="Nolan M."/>
            <person name="Ohm R."/>
            <person name="Pangilinan J."/>
            <person name="Park H.-J."/>
            <person name="Ramirez L."/>
            <person name="Alfaro M."/>
            <person name="Sun H."/>
            <person name="Tritt A."/>
            <person name="Yoshinaga Y."/>
            <person name="Zwiers L.-H."/>
            <person name="Turgeon B."/>
            <person name="Goodwin S."/>
            <person name="Spatafora J."/>
            <person name="Crous P."/>
            <person name="Grigoriev I."/>
        </authorList>
    </citation>
    <scope>NUCLEOTIDE SEQUENCE</scope>
    <source>
        <strain evidence="2">CBS 675.92</strain>
    </source>
</reference>
<evidence type="ECO:0000256" key="1">
    <source>
        <dbReference type="SAM" id="MobiDB-lite"/>
    </source>
</evidence>
<dbReference type="EMBL" id="ML976992">
    <property type="protein sequence ID" value="KAF1956371.1"/>
    <property type="molecule type" value="Genomic_DNA"/>
</dbReference>
<keyword evidence="3" id="KW-1185">Reference proteome</keyword>
<feature type="compositionally biased region" description="Polar residues" evidence="1">
    <location>
        <begin position="340"/>
        <end position="350"/>
    </location>
</feature>
<feature type="region of interest" description="Disordered" evidence="1">
    <location>
        <begin position="272"/>
        <end position="297"/>
    </location>
</feature>
<organism evidence="2 3">
    <name type="scientific">Byssothecium circinans</name>
    <dbReference type="NCBI Taxonomy" id="147558"/>
    <lineage>
        <taxon>Eukaryota</taxon>
        <taxon>Fungi</taxon>
        <taxon>Dikarya</taxon>
        <taxon>Ascomycota</taxon>
        <taxon>Pezizomycotina</taxon>
        <taxon>Dothideomycetes</taxon>
        <taxon>Pleosporomycetidae</taxon>
        <taxon>Pleosporales</taxon>
        <taxon>Massarineae</taxon>
        <taxon>Massarinaceae</taxon>
        <taxon>Byssothecium</taxon>
    </lineage>
</organism>